<dbReference type="Gene3D" id="3.90.550.20">
    <property type="match status" value="1"/>
</dbReference>
<evidence type="ECO:0000313" key="2">
    <source>
        <dbReference type="Proteomes" id="UP000015961"/>
    </source>
</evidence>
<dbReference type="GO" id="GO:0016757">
    <property type="term" value="F:glycosyltransferase activity"/>
    <property type="evidence" value="ECO:0007669"/>
    <property type="project" value="InterPro"/>
</dbReference>
<reference evidence="1 2" key="1">
    <citation type="submission" date="2013-03" db="EMBL/GenBank/DDBJ databases">
        <title>The Genome Sequence of Enterococcus sulfureus ATCC_49903 (PacBio/Illumina hybrid assembly).</title>
        <authorList>
            <consortium name="The Broad Institute Genomics Platform"/>
            <consortium name="The Broad Institute Genome Sequencing Center for Infectious Disease"/>
            <person name="Earl A."/>
            <person name="Russ C."/>
            <person name="Gilmore M."/>
            <person name="Surin D."/>
            <person name="Walker B."/>
            <person name="Young S."/>
            <person name="Zeng Q."/>
            <person name="Gargeya S."/>
            <person name="Fitzgerald M."/>
            <person name="Haas B."/>
            <person name="Abouelleil A."/>
            <person name="Allen A.W."/>
            <person name="Alvarado L."/>
            <person name="Arachchi H.M."/>
            <person name="Berlin A.M."/>
            <person name="Chapman S.B."/>
            <person name="Gainer-Dewar J."/>
            <person name="Goldberg J."/>
            <person name="Griggs A."/>
            <person name="Gujja S."/>
            <person name="Hansen M."/>
            <person name="Howarth C."/>
            <person name="Imamovic A."/>
            <person name="Ireland A."/>
            <person name="Larimer J."/>
            <person name="McCowan C."/>
            <person name="Murphy C."/>
            <person name="Pearson M."/>
            <person name="Poon T.W."/>
            <person name="Priest M."/>
            <person name="Roberts A."/>
            <person name="Saif S."/>
            <person name="Shea T."/>
            <person name="Sisk P."/>
            <person name="Sykes S."/>
            <person name="Wortman J."/>
            <person name="Nusbaum C."/>
            <person name="Birren B."/>
        </authorList>
    </citation>
    <scope>NUCLEOTIDE SEQUENCE [LARGE SCALE GENOMIC DNA]</scope>
    <source>
        <strain evidence="1 2">ATCC 49903</strain>
    </source>
</reference>
<dbReference type="OrthoDB" id="9802881at2"/>
<dbReference type="EMBL" id="ASWO01000001">
    <property type="protein sequence ID" value="EOT87179.1"/>
    <property type="molecule type" value="Genomic_DNA"/>
</dbReference>
<proteinExistence type="predicted"/>
<protein>
    <recommendedName>
        <fullName evidence="3">Capsular polysaccharide synthesis protein</fullName>
    </recommendedName>
</protein>
<sequence>MTNKYAYYNFFDKSRRFFKSEYLHNRFHEKILNSLESKCAKIINDYQNTDLYLNNSSIFKEEIAWMMWWQGETQFPPLVKKCFENNKKYLDNIIVITEQNYLEYIDIPESILDKVSKGIISLTQLSDIIRVNLLYKYGGLWLDATIFLNDFNFVEISEKKYWTLSGYDFFKGKYVSKGRWRGFIQYSNSNLVVQSFMVDMFNYYWEIENELINFFLIDYFYAIAYKYNIGKFQEMIDNIEPCGKDVYKLDEHLMANIPVDIDNLSSNVFKLNLKHDYLKYNKDENSFFKVFLQR</sequence>
<dbReference type="RefSeq" id="WP_016184731.1">
    <property type="nucleotide sequence ID" value="NZ_ASWO01000001.1"/>
</dbReference>
<dbReference type="AlphaFoldDB" id="S0KXG4"/>
<accession>S0KXG4</accession>
<evidence type="ECO:0000313" key="1">
    <source>
        <dbReference type="EMBL" id="EOT87179.1"/>
    </source>
</evidence>
<keyword evidence="2" id="KW-1185">Reference proteome</keyword>
<name>S0KXG4_9ENTE</name>
<dbReference type="eggNOG" id="COG3774">
    <property type="taxonomic scope" value="Bacteria"/>
</dbReference>
<comment type="caution">
    <text evidence="1">The sequence shown here is derived from an EMBL/GenBank/DDBJ whole genome shotgun (WGS) entry which is preliminary data.</text>
</comment>
<dbReference type="SUPFAM" id="SSF53448">
    <property type="entry name" value="Nucleotide-diphospho-sugar transferases"/>
    <property type="match status" value="1"/>
</dbReference>
<evidence type="ECO:0008006" key="3">
    <source>
        <dbReference type="Google" id="ProtNLM"/>
    </source>
</evidence>
<dbReference type="STRING" id="1140003.OMY_00240"/>
<dbReference type="InterPro" id="IPR008441">
    <property type="entry name" value="AfumC-like_glycosyl_Trfase"/>
</dbReference>
<dbReference type="InterPro" id="IPR029044">
    <property type="entry name" value="Nucleotide-diphossugar_trans"/>
</dbReference>
<organism evidence="1 2">
    <name type="scientific">Enterococcus sulfureus ATCC 49903</name>
    <dbReference type="NCBI Taxonomy" id="1140003"/>
    <lineage>
        <taxon>Bacteria</taxon>
        <taxon>Bacillati</taxon>
        <taxon>Bacillota</taxon>
        <taxon>Bacilli</taxon>
        <taxon>Lactobacillales</taxon>
        <taxon>Enterococcaceae</taxon>
        <taxon>Enterococcus</taxon>
    </lineage>
</organism>
<dbReference type="PATRIC" id="fig|1140003.3.peg.235"/>
<dbReference type="Proteomes" id="UP000015961">
    <property type="component" value="Unassembled WGS sequence"/>
</dbReference>
<dbReference type="Pfam" id="PF05704">
    <property type="entry name" value="Caps_synth"/>
    <property type="match status" value="1"/>
</dbReference>
<gene>
    <name evidence="1" type="ORF">I573_00235</name>
</gene>